<organism evidence="6 7">
    <name type="scientific">Paracoccus stylophorae</name>
    <dbReference type="NCBI Taxonomy" id="659350"/>
    <lineage>
        <taxon>Bacteria</taxon>
        <taxon>Pseudomonadati</taxon>
        <taxon>Pseudomonadota</taxon>
        <taxon>Alphaproteobacteria</taxon>
        <taxon>Rhodobacterales</taxon>
        <taxon>Paracoccaceae</taxon>
        <taxon>Paracoccus</taxon>
    </lineage>
</organism>
<dbReference type="Gene3D" id="1.10.10.10">
    <property type="entry name" value="Winged helix-like DNA-binding domain superfamily/Winged helix DNA-binding domain"/>
    <property type="match status" value="1"/>
</dbReference>
<evidence type="ECO:0000256" key="2">
    <source>
        <dbReference type="ARBA" id="ARBA00023125"/>
    </source>
</evidence>
<evidence type="ECO:0000313" key="6">
    <source>
        <dbReference type="EMBL" id="WCR11372.1"/>
    </source>
</evidence>
<dbReference type="InterPro" id="IPR008920">
    <property type="entry name" value="TF_FadR/GntR_C"/>
</dbReference>
<dbReference type="InterPro" id="IPR000524">
    <property type="entry name" value="Tscrpt_reg_HTH_GntR"/>
</dbReference>
<feature type="domain" description="GntR C-terminal" evidence="5">
    <location>
        <begin position="101"/>
        <end position="222"/>
    </location>
</feature>
<evidence type="ECO:0000313" key="7">
    <source>
        <dbReference type="Proteomes" id="UP001218412"/>
    </source>
</evidence>
<dbReference type="PANTHER" id="PTHR43537">
    <property type="entry name" value="TRANSCRIPTIONAL REGULATOR, GNTR FAMILY"/>
    <property type="match status" value="1"/>
</dbReference>
<evidence type="ECO:0000259" key="4">
    <source>
        <dbReference type="SMART" id="SM00345"/>
    </source>
</evidence>
<dbReference type="SUPFAM" id="SSF46785">
    <property type="entry name" value="Winged helix' DNA-binding domain"/>
    <property type="match status" value="1"/>
</dbReference>
<dbReference type="Pfam" id="PF07729">
    <property type="entry name" value="FCD"/>
    <property type="match status" value="1"/>
</dbReference>
<dbReference type="SMART" id="SM00345">
    <property type="entry name" value="HTH_GNTR"/>
    <property type="match status" value="1"/>
</dbReference>
<dbReference type="InterPro" id="IPR036388">
    <property type="entry name" value="WH-like_DNA-bd_sf"/>
</dbReference>
<dbReference type="PANTHER" id="PTHR43537:SF5">
    <property type="entry name" value="UXU OPERON TRANSCRIPTIONAL REGULATOR"/>
    <property type="match status" value="1"/>
</dbReference>
<proteinExistence type="predicted"/>
<dbReference type="PRINTS" id="PR00035">
    <property type="entry name" value="HTHGNTR"/>
</dbReference>
<gene>
    <name evidence="6" type="ORF">JHW45_02920</name>
</gene>
<feature type="domain" description="HTH gntR-type" evidence="4">
    <location>
        <begin position="14"/>
        <end position="73"/>
    </location>
</feature>
<accession>A0ABY7SWH0</accession>
<dbReference type="CDD" id="cd07377">
    <property type="entry name" value="WHTH_GntR"/>
    <property type="match status" value="1"/>
</dbReference>
<dbReference type="Pfam" id="PF00392">
    <property type="entry name" value="GntR"/>
    <property type="match status" value="1"/>
</dbReference>
<evidence type="ECO:0000259" key="5">
    <source>
        <dbReference type="SMART" id="SM00895"/>
    </source>
</evidence>
<dbReference type="SUPFAM" id="SSF48008">
    <property type="entry name" value="GntR ligand-binding domain-like"/>
    <property type="match status" value="1"/>
</dbReference>
<evidence type="ECO:0000256" key="1">
    <source>
        <dbReference type="ARBA" id="ARBA00023015"/>
    </source>
</evidence>
<keyword evidence="2" id="KW-0238">DNA-binding</keyword>
<dbReference type="Proteomes" id="UP001218412">
    <property type="component" value="Chromosome"/>
</dbReference>
<dbReference type="Gene3D" id="1.20.120.530">
    <property type="entry name" value="GntR ligand-binding domain-like"/>
    <property type="match status" value="1"/>
</dbReference>
<keyword evidence="7" id="KW-1185">Reference proteome</keyword>
<dbReference type="EMBL" id="CP067134">
    <property type="protein sequence ID" value="WCR11372.1"/>
    <property type="molecule type" value="Genomic_DNA"/>
</dbReference>
<reference evidence="6 7" key="1">
    <citation type="submission" date="2021-01" db="EMBL/GenBank/DDBJ databases">
        <title>Biogeographic distribution of Paracoccus.</title>
        <authorList>
            <person name="Hollensteiner J."/>
            <person name="Leineberger J."/>
            <person name="Brinkhoff T."/>
            <person name="Daniel R."/>
        </authorList>
    </citation>
    <scope>NUCLEOTIDE SEQUENCE [LARGE SCALE GENOMIC DNA]</scope>
    <source>
        <strain evidence="6 7">LMG25392</strain>
    </source>
</reference>
<dbReference type="InterPro" id="IPR036390">
    <property type="entry name" value="WH_DNA-bd_sf"/>
</dbReference>
<keyword evidence="3" id="KW-0804">Transcription</keyword>
<evidence type="ECO:0000256" key="3">
    <source>
        <dbReference type="ARBA" id="ARBA00023163"/>
    </source>
</evidence>
<dbReference type="InterPro" id="IPR011711">
    <property type="entry name" value="GntR_C"/>
</dbReference>
<sequence length="240" mass="26357">MDSTSPALRMSDLIANRLIASIRSGELPQGQPLPPERELCERFDASRPTVREALAQMQMRGFLDSGGGRRPRASRPSLQAILHSAAGNIRDLMGDAEGGAHLEQMRQFIETGAAREAAMRGDRIQIARLQDALALNETAIGTSDFADTDIAFHRALVSIVGNPVILTLHDMFVSDLLAQRPPVKDPVRHDRMAHDEHRAIYEAVLNGDVLTATDVMDHHLARSYRARLSAARQDAPSKTE</sequence>
<dbReference type="SMART" id="SM00895">
    <property type="entry name" value="FCD"/>
    <property type="match status" value="1"/>
</dbReference>
<keyword evidence="1" id="KW-0805">Transcription regulation</keyword>
<name>A0ABY7SWH0_9RHOB</name>
<protein>
    <submittedName>
        <fullName evidence="6">FCD domain-containing protein</fullName>
    </submittedName>
</protein>